<protein>
    <submittedName>
        <fullName evidence="2">Ribonuclease H-like domain-containing protein</fullName>
    </submittedName>
</protein>
<reference evidence="2" key="1">
    <citation type="journal article" date="2019" name="Sci. Rep.">
        <title>Draft genome of Tanacetum cinerariifolium, the natural source of mosquito coil.</title>
        <authorList>
            <person name="Yamashiro T."/>
            <person name="Shiraishi A."/>
            <person name="Satake H."/>
            <person name="Nakayama K."/>
        </authorList>
    </citation>
    <scope>NUCLEOTIDE SEQUENCE</scope>
</reference>
<feature type="non-terminal residue" evidence="2">
    <location>
        <position position="210"/>
    </location>
</feature>
<name>A0A699SWX2_TANCI</name>
<organism evidence="2">
    <name type="scientific">Tanacetum cinerariifolium</name>
    <name type="common">Dalmatian daisy</name>
    <name type="synonym">Chrysanthemum cinerariifolium</name>
    <dbReference type="NCBI Taxonomy" id="118510"/>
    <lineage>
        <taxon>Eukaryota</taxon>
        <taxon>Viridiplantae</taxon>
        <taxon>Streptophyta</taxon>
        <taxon>Embryophyta</taxon>
        <taxon>Tracheophyta</taxon>
        <taxon>Spermatophyta</taxon>
        <taxon>Magnoliopsida</taxon>
        <taxon>eudicotyledons</taxon>
        <taxon>Gunneridae</taxon>
        <taxon>Pentapetalae</taxon>
        <taxon>asterids</taxon>
        <taxon>campanulids</taxon>
        <taxon>Asterales</taxon>
        <taxon>Asteraceae</taxon>
        <taxon>Asteroideae</taxon>
        <taxon>Anthemideae</taxon>
        <taxon>Anthemidinae</taxon>
        <taxon>Tanacetum</taxon>
    </lineage>
</organism>
<evidence type="ECO:0000313" key="2">
    <source>
        <dbReference type="EMBL" id="GFD02552.1"/>
    </source>
</evidence>
<gene>
    <name evidence="2" type="ORF">Tci_874521</name>
</gene>
<dbReference type="EMBL" id="BKCJ011198820">
    <property type="protein sequence ID" value="GFD02552.1"/>
    <property type="molecule type" value="Genomic_DNA"/>
</dbReference>
<dbReference type="AlphaFoldDB" id="A0A699SWX2"/>
<sequence>IVGYSAINKAYRVYNVPNKRVEESMNLQFFKEKPNVQGLGHEWYFDLDYLTNSLGYKHVSANQPAGTQGATTNSAGTQNADSDSDCNEQVIIVPSYPSHNIQGTQPIDTPGDNVDDSPFPSADGIFQKELAWLTGEEHRDTSNADSLTLGTEHNAEYLNTSPSAQPVPSSYIPVPTGNVLVPTGSVPVPTGSIPVPSTAIMVPSDDVPVH</sequence>
<comment type="caution">
    <text evidence="2">The sequence shown here is derived from an EMBL/GenBank/DDBJ whole genome shotgun (WGS) entry which is preliminary data.</text>
</comment>
<feature type="non-terminal residue" evidence="2">
    <location>
        <position position="1"/>
    </location>
</feature>
<feature type="region of interest" description="Disordered" evidence="1">
    <location>
        <begin position="65"/>
        <end position="84"/>
    </location>
</feature>
<feature type="compositionally biased region" description="Polar residues" evidence="1">
    <location>
        <begin position="65"/>
        <end position="81"/>
    </location>
</feature>
<proteinExistence type="predicted"/>
<accession>A0A699SWX2</accession>
<evidence type="ECO:0000256" key="1">
    <source>
        <dbReference type="SAM" id="MobiDB-lite"/>
    </source>
</evidence>